<dbReference type="GO" id="GO:0003723">
    <property type="term" value="F:RNA binding"/>
    <property type="evidence" value="ECO:0007669"/>
    <property type="project" value="TreeGrafter"/>
</dbReference>
<protein>
    <recommendedName>
        <fullName evidence="1">RNA helicase</fullName>
        <ecNumber evidence="1">3.6.4.13</ecNumber>
    </recommendedName>
</protein>
<reference evidence="8 9" key="1">
    <citation type="journal article" date="2010" name="Nature">
        <title>The Ectocarpus genome and the independent evolution of multicellularity in brown algae.</title>
        <authorList>
            <person name="Cock J.M."/>
            <person name="Sterck L."/>
            <person name="Rouze P."/>
            <person name="Scornet D."/>
            <person name="Allen A.E."/>
            <person name="Amoutzias G."/>
            <person name="Anthouard V."/>
            <person name="Artiguenave F."/>
            <person name="Aury J.M."/>
            <person name="Badger J.H."/>
            <person name="Beszteri B."/>
            <person name="Billiau K."/>
            <person name="Bonnet E."/>
            <person name="Bothwell J.H."/>
            <person name="Bowler C."/>
            <person name="Boyen C."/>
            <person name="Brownlee C."/>
            <person name="Carrano C.J."/>
            <person name="Charrier B."/>
            <person name="Cho G.Y."/>
            <person name="Coelho S.M."/>
            <person name="Collen J."/>
            <person name="Corre E."/>
            <person name="Da Silva C."/>
            <person name="Delage L."/>
            <person name="Delaroque N."/>
            <person name="Dittami S.M."/>
            <person name="Doulbeau S."/>
            <person name="Elias M."/>
            <person name="Farnham G."/>
            <person name="Gachon C.M."/>
            <person name="Gschloessl B."/>
            <person name="Heesch S."/>
            <person name="Jabbari K."/>
            <person name="Jubin C."/>
            <person name="Kawai H."/>
            <person name="Kimura K."/>
            <person name="Kloareg B."/>
            <person name="Kupper F.C."/>
            <person name="Lang D."/>
            <person name="Le Bail A."/>
            <person name="Leblanc C."/>
            <person name="Lerouge P."/>
            <person name="Lohr M."/>
            <person name="Lopez P.J."/>
            <person name="Martens C."/>
            <person name="Maumus F."/>
            <person name="Michel G."/>
            <person name="Miranda-Saavedra D."/>
            <person name="Morales J."/>
            <person name="Moreau H."/>
            <person name="Motomura T."/>
            <person name="Nagasato C."/>
            <person name="Napoli C.A."/>
            <person name="Nelson D.R."/>
            <person name="Nyvall-Collen P."/>
            <person name="Peters A.F."/>
            <person name="Pommier C."/>
            <person name="Potin P."/>
            <person name="Poulain J."/>
            <person name="Quesneville H."/>
            <person name="Read B."/>
            <person name="Rensing S.A."/>
            <person name="Ritter A."/>
            <person name="Rousvoal S."/>
            <person name="Samanta M."/>
            <person name="Samson G."/>
            <person name="Schroeder D.C."/>
            <person name="Segurens B."/>
            <person name="Strittmatter M."/>
            <person name="Tonon T."/>
            <person name="Tregear J.W."/>
            <person name="Valentin K."/>
            <person name="von Dassow P."/>
            <person name="Yamagishi T."/>
            <person name="Van de Peer Y."/>
            <person name="Wincker P."/>
        </authorList>
    </citation>
    <scope>NUCLEOTIDE SEQUENCE [LARGE SCALE GENOMIC DNA]</scope>
    <source>
        <strain evidence="9">Ec32 / CCAP1310/4</strain>
    </source>
</reference>
<dbReference type="PANTHER" id="PTHR18934">
    <property type="entry name" value="ATP-DEPENDENT RNA HELICASE"/>
    <property type="match status" value="1"/>
</dbReference>
<dbReference type="EC" id="3.6.4.13" evidence="1"/>
<dbReference type="SMART" id="SM00847">
    <property type="entry name" value="HA2"/>
    <property type="match status" value="1"/>
</dbReference>
<accession>D7FKF5</accession>
<feature type="domain" description="Helicase C-terminal" evidence="7">
    <location>
        <begin position="362"/>
        <end position="554"/>
    </location>
</feature>
<dbReference type="FunFam" id="3.40.50.300:FF:001922">
    <property type="entry name" value="DEAH (Asp-Glu-Ala-His) box polypeptide 29"/>
    <property type="match status" value="1"/>
</dbReference>
<dbReference type="eggNOG" id="KOG0922">
    <property type="taxonomic scope" value="Eukaryota"/>
</dbReference>
<dbReference type="Proteomes" id="UP000002630">
    <property type="component" value="Linkage Group LG26"/>
</dbReference>
<dbReference type="InterPro" id="IPR014001">
    <property type="entry name" value="Helicase_ATP-bd"/>
</dbReference>
<keyword evidence="2" id="KW-0547">Nucleotide-binding</keyword>
<evidence type="ECO:0000256" key="2">
    <source>
        <dbReference type="ARBA" id="ARBA00022741"/>
    </source>
</evidence>
<name>D7FKF5_ECTSI</name>
<dbReference type="GO" id="GO:0016787">
    <property type="term" value="F:hydrolase activity"/>
    <property type="evidence" value="ECO:0007669"/>
    <property type="project" value="UniProtKB-KW"/>
</dbReference>
<dbReference type="CDD" id="cd17917">
    <property type="entry name" value="DEXHc_RHA-like"/>
    <property type="match status" value="1"/>
</dbReference>
<dbReference type="InterPro" id="IPR001650">
    <property type="entry name" value="Helicase_C-like"/>
</dbReference>
<dbReference type="Pfam" id="PF07717">
    <property type="entry name" value="OB_NTP_bind"/>
    <property type="match status" value="1"/>
</dbReference>
<dbReference type="InterPro" id="IPR048333">
    <property type="entry name" value="HA2_WH"/>
</dbReference>
<dbReference type="SMART" id="SM00490">
    <property type="entry name" value="HELICc"/>
    <property type="match status" value="1"/>
</dbReference>
<dbReference type="Gene3D" id="1.20.120.1080">
    <property type="match status" value="1"/>
</dbReference>
<feature type="compositionally biased region" description="Basic and acidic residues" evidence="5">
    <location>
        <begin position="33"/>
        <end position="47"/>
    </location>
</feature>
<feature type="compositionally biased region" description="Basic residues" evidence="5">
    <location>
        <begin position="48"/>
        <end position="60"/>
    </location>
</feature>
<dbReference type="InterPro" id="IPR007502">
    <property type="entry name" value="Helicase-assoc_dom"/>
</dbReference>
<dbReference type="GO" id="GO:0005524">
    <property type="term" value="F:ATP binding"/>
    <property type="evidence" value="ECO:0007669"/>
    <property type="project" value="UniProtKB-KW"/>
</dbReference>
<dbReference type="PROSITE" id="PS00690">
    <property type="entry name" value="DEAH_ATP_HELICASE"/>
    <property type="match status" value="1"/>
</dbReference>
<evidence type="ECO:0000256" key="5">
    <source>
        <dbReference type="SAM" id="MobiDB-lite"/>
    </source>
</evidence>
<dbReference type="SUPFAM" id="SSF52540">
    <property type="entry name" value="P-loop containing nucleoside triphosphate hydrolases"/>
    <property type="match status" value="1"/>
</dbReference>
<evidence type="ECO:0000256" key="4">
    <source>
        <dbReference type="ARBA" id="ARBA00022840"/>
    </source>
</evidence>
<dbReference type="SMART" id="SM00487">
    <property type="entry name" value="DEXDc"/>
    <property type="match status" value="1"/>
</dbReference>
<dbReference type="InParanoid" id="D7FKF5"/>
<dbReference type="EMBL" id="FN648026">
    <property type="protein sequence ID" value="CBJ29357.1"/>
    <property type="molecule type" value="Genomic_DNA"/>
</dbReference>
<proteinExistence type="predicted"/>
<dbReference type="PANTHER" id="PTHR18934:SF85">
    <property type="entry name" value="ATP-DEPENDENT RNA HELICASE DHX8"/>
    <property type="match status" value="1"/>
</dbReference>
<dbReference type="AlphaFoldDB" id="D7FKF5"/>
<dbReference type="PROSITE" id="PS51194">
    <property type="entry name" value="HELICASE_CTER"/>
    <property type="match status" value="1"/>
</dbReference>
<dbReference type="CDD" id="cd18791">
    <property type="entry name" value="SF2_C_RHA"/>
    <property type="match status" value="1"/>
</dbReference>
<gene>
    <name evidence="8" type="ORF">Esi_0144_0010</name>
</gene>
<dbReference type="InterPro" id="IPR027417">
    <property type="entry name" value="P-loop_NTPase"/>
</dbReference>
<dbReference type="EMBL" id="FN649751">
    <property type="protein sequence ID" value="CBJ29357.1"/>
    <property type="molecule type" value="Genomic_DNA"/>
</dbReference>
<feature type="compositionally biased region" description="Basic and acidic residues" evidence="5">
    <location>
        <begin position="171"/>
        <end position="187"/>
    </location>
</feature>
<dbReference type="OMA" id="EFRLNIC"/>
<dbReference type="Pfam" id="PF04408">
    <property type="entry name" value="WHD_HA2"/>
    <property type="match status" value="1"/>
</dbReference>
<sequence>MGNDDRHRRSSDRERARGEHVDSRSGHPSGSSRHGDRDDRRGASDRRSGRKASKRSRSRSRSSSSDHQRRRRERGHSRSRSRERSHERSRRKSRWGNHERRQQDAPESEDKGDKIAEEEEDAAEPLPVTLFKDELMKAVRGSQVLVCTGETGSGKTTQIPQYLLELVRERDADTTASGGKDKDKDEGVALDTPAPGDGKRPSHNNKKLLVAVTQPRRVAATSVAKRVADERGCRLGEEVGYSIRFEDRTGPRTRIKYMTDGVLVRECLEDPYLSRYGVVMLDEAHERSIDTDILFGLLKRALARRPDLRAVITSATLDVERFAAFFDGCPFINVPGRTHAVDVYHSKTRQVMTATGPASPRYVEDAVDIIRKVHRTQGPGHVLAFFTGQDEIERASRLLSEAVAQEKIDRRAMGIEEEADNGVSEMIVVPLFGALSAEAQADAFKSARAGVRKVVMATNIAETSVTVPGVRFVVDPGYVKQKTYDPARRMESLVVVPISQVAAQQRAGRAGRTAPGQCYRLYTRNCYGGMLGETVPEILRTNLANTVLYLKVLGVDDILAFDFLDPPAEDQSLEALQHLYCLGALDQDGRATDTGRRMSRFPLEPSLSRTLLEAGELGCLEEVLTIVALLSVESIWFTRSKGGGGGGGGAGSGARGKRGERDEEAEASHALFRHPLGDHFTYLAVYRAWEASGFSDAWAKEEFLRVRALRTARSVRSQLLGEVRKASGGGRRRGRQEGGLEVTSCGRDLDKVRKAVCAGYFTKAGQRCSKEWVYRSLAVGALQQEGDDGAGRSGLTLMYLHPTSSLVHAQEPPEHVVYTELVFTARPFMRHAMAVKGRWLRSRLEAVRPCSSDRLCGRALAAAPGAGGGKEEEEAAAAAAAAAGAAGRTAEASSLAKKNDAIEAARARFLARKRTKG</sequence>
<feature type="region of interest" description="Disordered" evidence="5">
    <location>
        <begin position="171"/>
        <end position="204"/>
    </location>
</feature>
<dbReference type="Pfam" id="PF00271">
    <property type="entry name" value="Helicase_C"/>
    <property type="match status" value="1"/>
</dbReference>
<evidence type="ECO:0000259" key="6">
    <source>
        <dbReference type="PROSITE" id="PS51192"/>
    </source>
</evidence>
<evidence type="ECO:0000256" key="1">
    <source>
        <dbReference type="ARBA" id="ARBA00012552"/>
    </source>
</evidence>
<evidence type="ECO:0000256" key="3">
    <source>
        <dbReference type="ARBA" id="ARBA00022801"/>
    </source>
</evidence>
<dbReference type="Gene3D" id="3.40.50.300">
    <property type="entry name" value="P-loop containing nucleotide triphosphate hydrolases"/>
    <property type="match status" value="2"/>
</dbReference>
<evidence type="ECO:0000259" key="7">
    <source>
        <dbReference type="PROSITE" id="PS51194"/>
    </source>
</evidence>
<feature type="region of interest" description="Disordered" evidence="5">
    <location>
        <begin position="1"/>
        <end position="128"/>
    </location>
</feature>
<feature type="compositionally biased region" description="Gly residues" evidence="5">
    <location>
        <begin position="642"/>
        <end position="654"/>
    </location>
</feature>
<dbReference type="InterPro" id="IPR002464">
    <property type="entry name" value="DNA/RNA_helicase_DEAH_CS"/>
</dbReference>
<keyword evidence="3" id="KW-0378">Hydrolase</keyword>
<feature type="domain" description="Helicase ATP-binding" evidence="6">
    <location>
        <begin position="136"/>
        <end position="335"/>
    </location>
</feature>
<keyword evidence="4" id="KW-0067">ATP-binding</keyword>
<feature type="compositionally biased region" description="Basic residues" evidence="5">
    <location>
        <begin position="68"/>
        <end position="79"/>
    </location>
</feature>
<dbReference type="Pfam" id="PF21010">
    <property type="entry name" value="HA2_C"/>
    <property type="match status" value="1"/>
</dbReference>
<dbReference type="GO" id="GO:0003724">
    <property type="term" value="F:RNA helicase activity"/>
    <property type="evidence" value="ECO:0007669"/>
    <property type="project" value="UniProtKB-EC"/>
</dbReference>
<dbReference type="InterPro" id="IPR011709">
    <property type="entry name" value="DEAD-box_helicase_OB_fold"/>
</dbReference>
<dbReference type="GO" id="GO:0000390">
    <property type="term" value="P:spliceosomal complex disassembly"/>
    <property type="evidence" value="ECO:0007669"/>
    <property type="project" value="TreeGrafter"/>
</dbReference>
<evidence type="ECO:0000313" key="9">
    <source>
        <dbReference type="Proteomes" id="UP000002630"/>
    </source>
</evidence>
<dbReference type="PROSITE" id="PS51192">
    <property type="entry name" value="HELICASE_ATP_BIND_1"/>
    <property type="match status" value="1"/>
</dbReference>
<dbReference type="GO" id="GO:0071013">
    <property type="term" value="C:catalytic step 2 spliceosome"/>
    <property type="evidence" value="ECO:0007669"/>
    <property type="project" value="TreeGrafter"/>
</dbReference>
<keyword evidence="9" id="KW-1185">Reference proteome</keyword>
<dbReference type="OrthoDB" id="10253254at2759"/>
<feature type="compositionally biased region" description="Basic and acidic residues" evidence="5">
    <location>
        <begin position="96"/>
        <end position="115"/>
    </location>
</feature>
<feature type="compositionally biased region" description="Basic and acidic residues" evidence="5">
    <location>
        <begin position="1"/>
        <end position="25"/>
    </location>
</feature>
<dbReference type="STRING" id="2880.D7FKF5"/>
<organism evidence="8 9">
    <name type="scientific">Ectocarpus siliculosus</name>
    <name type="common">Brown alga</name>
    <name type="synonym">Conferva siliculosa</name>
    <dbReference type="NCBI Taxonomy" id="2880"/>
    <lineage>
        <taxon>Eukaryota</taxon>
        <taxon>Sar</taxon>
        <taxon>Stramenopiles</taxon>
        <taxon>Ochrophyta</taxon>
        <taxon>PX clade</taxon>
        <taxon>Phaeophyceae</taxon>
        <taxon>Ectocarpales</taxon>
        <taxon>Ectocarpaceae</taxon>
        <taxon>Ectocarpus</taxon>
    </lineage>
</organism>
<feature type="region of interest" description="Disordered" evidence="5">
    <location>
        <begin position="642"/>
        <end position="666"/>
    </location>
</feature>
<evidence type="ECO:0000313" key="8">
    <source>
        <dbReference type="EMBL" id="CBJ29357.1"/>
    </source>
</evidence>